<proteinExistence type="predicted"/>
<name>I2Q469_9BACT</name>
<dbReference type="STRING" id="596152.DesU5LDRAFT_2932"/>
<dbReference type="EMBL" id="JH600068">
    <property type="protein sequence ID" value="EIG54575.1"/>
    <property type="molecule type" value="Genomic_DNA"/>
</dbReference>
<evidence type="ECO:0000256" key="1">
    <source>
        <dbReference type="SAM" id="Coils"/>
    </source>
</evidence>
<reference evidence="2" key="1">
    <citation type="submission" date="2011-11" db="EMBL/GenBank/DDBJ databases">
        <title>Improved High-Quality Draft sequence of Desulfovibrio sp. U5L.</title>
        <authorList>
            <consortium name="US DOE Joint Genome Institute"/>
            <person name="Lucas S."/>
            <person name="Han J."/>
            <person name="Lapidus A."/>
            <person name="Cheng J.-F."/>
            <person name="Goodwin L."/>
            <person name="Pitluck S."/>
            <person name="Peters L."/>
            <person name="Ovchinnikova G."/>
            <person name="Held B."/>
            <person name="Detter J.C."/>
            <person name="Han C."/>
            <person name="Tapia R."/>
            <person name="Land M."/>
            <person name="Hauser L."/>
            <person name="Kyrpides N."/>
            <person name="Ivanova N."/>
            <person name="Pagani I."/>
            <person name="Gabster J."/>
            <person name="Walker C."/>
            <person name="Stolyar S."/>
            <person name="Stahl D."/>
            <person name="Arkin A."/>
            <person name="Dehal P."/>
            <person name="Hazen T."/>
            <person name="Woyke T."/>
        </authorList>
    </citation>
    <scope>NUCLEOTIDE SEQUENCE [LARGE SCALE GENOMIC DNA]</scope>
    <source>
        <strain evidence="2">U5L</strain>
    </source>
</reference>
<evidence type="ECO:0000313" key="2">
    <source>
        <dbReference type="EMBL" id="EIG54575.1"/>
    </source>
</evidence>
<accession>I2Q469</accession>
<sequence>MTGTDQTDIAAKEAELSARMEELAARKAAVEKQVRELMAAEDHKAGVSHAQAIFAAKQEKLALETEFEIARRQKKRLTMPF</sequence>
<protein>
    <submittedName>
        <fullName evidence="2">Uncharacterized protein</fullName>
    </submittedName>
</protein>
<gene>
    <name evidence="2" type="ORF">DesU5LDRAFT_2932</name>
</gene>
<keyword evidence="1" id="KW-0175">Coiled coil</keyword>
<feature type="coiled-coil region" evidence="1">
    <location>
        <begin position="13"/>
        <end position="40"/>
    </location>
</feature>
<organism evidence="2">
    <name type="scientific">Desulfovibrio sp. U5L</name>
    <dbReference type="NCBI Taxonomy" id="596152"/>
    <lineage>
        <taxon>Bacteria</taxon>
        <taxon>Pseudomonadati</taxon>
        <taxon>Thermodesulfobacteriota</taxon>
        <taxon>Desulfovibrionia</taxon>
        <taxon>Desulfovibrionales</taxon>
        <taxon>Desulfovibrionaceae</taxon>
        <taxon>Desulfovibrio</taxon>
    </lineage>
</organism>
<dbReference type="OrthoDB" id="5459521at2"/>
<dbReference type="eggNOG" id="ENOG50317U0">
    <property type="taxonomic scope" value="Bacteria"/>
</dbReference>
<dbReference type="AlphaFoldDB" id="I2Q469"/>
<dbReference type="HOGENOM" id="CLU_2552733_0_0_7"/>